<dbReference type="AlphaFoldDB" id="A0A644UHF3"/>
<keyword evidence="1" id="KW-0812">Transmembrane</keyword>
<protein>
    <recommendedName>
        <fullName evidence="2">DZANK-type domain-containing protein</fullName>
    </recommendedName>
</protein>
<keyword evidence="1" id="KW-1133">Transmembrane helix</keyword>
<dbReference type="EMBL" id="VSSQ01000116">
    <property type="protein sequence ID" value="MPL78426.1"/>
    <property type="molecule type" value="Genomic_DNA"/>
</dbReference>
<reference evidence="3" key="1">
    <citation type="submission" date="2019-08" db="EMBL/GenBank/DDBJ databases">
        <authorList>
            <person name="Kucharzyk K."/>
            <person name="Murdoch R.W."/>
            <person name="Higgins S."/>
            <person name="Loffler F."/>
        </authorList>
    </citation>
    <scope>NUCLEOTIDE SEQUENCE</scope>
</reference>
<comment type="caution">
    <text evidence="3">The sequence shown here is derived from an EMBL/GenBank/DDBJ whole genome shotgun (WGS) entry which is preliminary data.</text>
</comment>
<evidence type="ECO:0000256" key="1">
    <source>
        <dbReference type="SAM" id="Phobius"/>
    </source>
</evidence>
<evidence type="ECO:0000313" key="3">
    <source>
        <dbReference type="EMBL" id="MPL78426.1"/>
    </source>
</evidence>
<name>A0A644UHF3_9ZZZZ</name>
<proteinExistence type="predicted"/>
<sequence length="220" mass="24294">MYFLSYALQGGIIVLDGYPIGWLILCIAVGYFAKGKGKNAFAWGIGAFFFSPFLAAILLALSKDEKIKEQVVQVAMEQQQLKDRVAMSEIATNKKIQAVEQSIGTLGTGVEKLQNTTNQDLIAGGRPCPNCGQIIKRNAAICRYCGTEIEEQAMVECPFCKELIRADATRCKYCRSEVSPNNIEQNTIPIIECPFCKELISKDAKFCEFCGGKLPERQGE</sequence>
<feature type="transmembrane region" description="Helical" evidence="1">
    <location>
        <begin position="6"/>
        <end position="33"/>
    </location>
</feature>
<keyword evidence="1" id="KW-0472">Membrane</keyword>
<accession>A0A644UHF3</accession>
<dbReference type="InterPro" id="IPR025874">
    <property type="entry name" value="DZR"/>
</dbReference>
<organism evidence="3">
    <name type="scientific">bioreactor metagenome</name>
    <dbReference type="NCBI Taxonomy" id="1076179"/>
    <lineage>
        <taxon>unclassified sequences</taxon>
        <taxon>metagenomes</taxon>
        <taxon>ecological metagenomes</taxon>
    </lineage>
</organism>
<gene>
    <name evidence="3" type="ORF">SDC9_24291</name>
</gene>
<evidence type="ECO:0000259" key="2">
    <source>
        <dbReference type="Pfam" id="PF12773"/>
    </source>
</evidence>
<feature type="domain" description="DZANK-type" evidence="2">
    <location>
        <begin position="128"/>
        <end position="174"/>
    </location>
</feature>
<dbReference type="Pfam" id="PF12773">
    <property type="entry name" value="DZR"/>
    <property type="match status" value="1"/>
</dbReference>
<feature type="transmembrane region" description="Helical" evidence="1">
    <location>
        <begin position="40"/>
        <end position="61"/>
    </location>
</feature>